<evidence type="ECO:0008006" key="11">
    <source>
        <dbReference type="Google" id="ProtNLM"/>
    </source>
</evidence>
<proteinExistence type="inferred from homology"/>
<dbReference type="Pfam" id="PF21010">
    <property type="entry name" value="HA2_C"/>
    <property type="match status" value="1"/>
</dbReference>
<evidence type="ECO:0000313" key="10">
    <source>
        <dbReference type="Proteomes" id="UP000688137"/>
    </source>
</evidence>
<evidence type="ECO:0000256" key="6">
    <source>
        <dbReference type="SAM" id="MobiDB-lite"/>
    </source>
</evidence>
<dbReference type="GO" id="GO:0016787">
    <property type="term" value="F:hydrolase activity"/>
    <property type="evidence" value="ECO:0007669"/>
    <property type="project" value="UniProtKB-KW"/>
</dbReference>
<feature type="domain" description="Helicase C-terminal" evidence="8">
    <location>
        <begin position="257"/>
        <end position="431"/>
    </location>
</feature>
<dbReference type="CDD" id="cd17917">
    <property type="entry name" value="DEXHc_RHA-like"/>
    <property type="match status" value="1"/>
</dbReference>
<dbReference type="Pfam" id="PF00271">
    <property type="entry name" value="Helicase_C"/>
    <property type="match status" value="1"/>
</dbReference>
<dbReference type="GO" id="GO:0003723">
    <property type="term" value="F:RNA binding"/>
    <property type="evidence" value="ECO:0007669"/>
    <property type="project" value="TreeGrafter"/>
</dbReference>
<keyword evidence="2" id="KW-0378">Hydrolase</keyword>
<evidence type="ECO:0000256" key="1">
    <source>
        <dbReference type="ARBA" id="ARBA00022741"/>
    </source>
</evidence>
<dbReference type="InterPro" id="IPR007502">
    <property type="entry name" value="Helicase-assoc_dom"/>
</dbReference>
<keyword evidence="1" id="KW-0547">Nucleotide-binding</keyword>
<dbReference type="SMART" id="SM00490">
    <property type="entry name" value="HELICc"/>
    <property type="match status" value="1"/>
</dbReference>
<comment type="similarity">
    <text evidence="5">Belongs to the DEAD box helicase family. DEAH subfamily. PRP16 sub-subfamily.</text>
</comment>
<dbReference type="PROSITE" id="PS51194">
    <property type="entry name" value="HELICASE_CTER"/>
    <property type="match status" value="1"/>
</dbReference>
<protein>
    <recommendedName>
        <fullName evidence="11">ATP-dependent RNA helicase</fullName>
    </recommendedName>
</protein>
<gene>
    <name evidence="9" type="ORF">PPRIM_AZ9-3.1.T0200116</name>
</gene>
<dbReference type="PROSITE" id="PS51192">
    <property type="entry name" value="HELICASE_ATP_BIND_1"/>
    <property type="match status" value="1"/>
</dbReference>
<evidence type="ECO:0000259" key="8">
    <source>
        <dbReference type="PROSITE" id="PS51194"/>
    </source>
</evidence>
<dbReference type="Pfam" id="PF04408">
    <property type="entry name" value="WHD_HA2"/>
    <property type="match status" value="1"/>
</dbReference>
<reference evidence="9" key="1">
    <citation type="submission" date="2021-01" db="EMBL/GenBank/DDBJ databases">
        <authorList>
            <consortium name="Genoscope - CEA"/>
            <person name="William W."/>
        </authorList>
    </citation>
    <scope>NUCLEOTIDE SEQUENCE</scope>
</reference>
<sequence length="767" mass="88716">MSQEIQQFRATLPINEFKQEILKQIQDNTFIIITGDTGSGKSTQLPQYLLDDEEFRLNICQKRKKFLEERVEEKEQPKVQGFLSKKLKPFVPEDRINSTDLKIVVTQPRRMAAISMAKRVAFERNQNLGIEVGYSIRFDNSTTNTTQLRYVTDGILVRECLQDKDLTGYDVVILDEAHERSLYTDVLFALVKTAAKRRKGSLKVIITSATLNINIFKNYFEGCPYVKVHGKSFPVEVKYAEHNITQQKRNHDAVNAAIRMHLHEGPGDILVFLPGSEDCEVCRKFCYERLAEVLNSGVEVPSVLLYTLYGSQTSEDQSQVFQRADEHTRKIIFCTNIAETSLTIDNIGFVVDTGYVKQKVYNPRTGMDSLIIQPISKTQAIQRTGRAGRTQAGKCYRLFSKQFYESLSEHTTAEIMRVNLASVMLLLKSMGIDDVVRFEFMEQPTQEAILQSLRQLYLIQAIDEDGYITPMGYEMSRYPLEPSYAKALITSKMMECSNEMSAIVAILSTESIWQRITRVDVDGYQKLQEIQSQHADPAGDHLSLLKIFSEWKQATFNEQFAKDTLLNLRSLKQADNIRQQLQQLVEGTSKKKCLLFYDQDYLYKLFRKQKDSKKWNINESIKLALCSGFYFNTARKMHNGEDTYLMVYPEGTVVDTDPQSVYTVIQQYPETVIFTELGGTSQVRGVMKLISEINIEWVKPYFSNMVKVDLFKLARIEFQQRGRDAVQERRQKKIQEQEKQKDLEQKQKLEKHQLYKARFEQRKKVKM</sequence>
<dbReference type="InterPro" id="IPR011545">
    <property type="entry name" value="DEAD/DEAH_box_helicase_dom"/>
</dbReference>
<dbReference type="GO" id="GO:0005524">
    <property type="term" value="F:ATP binding"/>
    <property type="evidence" value="ECO:0007669"/>
    <property type="project" value="UniProtKB-KW"/>
</dbReference>
<evidence type="ECO:0000256" key="3">
    <source>
        <dbReference type="ARBA" id="ARBA00022806"/>
    </source>
</evidence>
<feature type="region of interest" description="Disordered" evidence="6">
    <location>
        <begin position="729"/>
        <end position="749"/>
    </location>
</feature>
<dbReference type="SMART" id="SM00847">
    <property type="entry name" value="HA2"/>
    <property type="match status" value="1"/>
</dbReference>
<organism evidence="9 10">
    <name type="scientific">Paramecium primaurelia</name>
    <dbReference type="NCBI Taxonomy" id="5886"/>
    <lineage>
        <taxon>Eukaryota</taxon>
        <taxon>Sar</taxon>
        <taxon>Alveolata</taxon>
        <taxon>Ciliophora</taxon>
        <taxon>Intramacronucleata</taxon>
        <taxon>Oligohymenophorea</taxon>
        <taxon>Peniculida</taxon>
        <taxon>Parameciidae</taxon>
        <taxon>Paramecium</taxon>
    </lineage>
</organism>
<evidence type="ECO:0000259" key="7">
    <source>
        <dbReference type="PROSITE" id="PS51192"/>
    </source>
</evidence>
<dbReference type="EMBL" id="CAJJDM010000017">
    <property type="protein sequence ID" value="CAD8053017.1"/>
    <property type="molecule type" value="Genomic_DNA"/>
</dbReference>
<name>A0A8S1KE83_PARPR</name>
<evidence type="ECO:0000313" key="9">
    <source>
        <dbReference type="EMBL" id="CAD8053017.1"/>
    </source>
</evidence>
<dbReference type="InterPro" id="IPR001650">
    <property type="entry name" value="Helicase_C-like"/>
</dbReference>
<dbReference type="OMA" id="EFRLNIC"/>
<accession>A0A8S1KE83</accession>
<dbReference type="AlphaFoldDB" id="A0A8S1KE83"/>
<evidence type="ECO:0000256" key="5">
    <source>
        <dbReference type="ARBA" id="ARBA00038040"/>
    </source>
</evidence>
<dbReference type="PANTHER" id="PTHR18934:SF91">
    <property type="entry name" value="PRE-MRNA-SPLICING FACTOR ATP-DEPENDENT RNA HELICASE PRP16"/>
    <property type="match status" value="1"/>
</dbReference>
<dbReference type="InterPro" id="IPR048333">
    <property type="entry name" value="HA2_WH"/>
</dbReference>
<dbReference type="Pfam" id="PF00270">
    <property type="entry name" value="DEAD"/>
    <property type="match status" value="1"/>
</dbReference>
<dbReference type="PANTHER" id="PTHR18934">
    <property type="entry name" value="ATP-DEPENDENT RNA HELICASE"/>
    <property type="match status" value="1"/>
</dbReference>
<keyword evidence="4" id="KW-0067">ATP-binding</keyword>
<evidence type="ECO:0000256" key="4">
    <source>
        <dbReference type="ARBA" id="ARBA00022840"/>
    </source>
</evidence>
<dbReference type="Proteomes" id="UP000688137">
    <property type="component" value="Unassembled WGS sequence"/>
</dbReference>
<dbReference type="SMART" id="SM00487">
    <property type="entry name" value="DEXDc"/>
    <property type="match status" value="1"/>
</dbReference>
<evidence type="ECO:0000256" key="2">
    <source>
        <dbReference type="ARBA" id="ARBA00022801"/>
    </source>
</evidence>
<dbReference type="CDD" id="cd18791">
    <property type="entry name" value="SF2_C_RHA"/>
    <property type="match status" value="1"/>
</dbReference>
<keyword evidence="10" id="KW-1185">Reference proteome</keyword>
<dbReference type="InterPro" id="IPR014001">
    <property type="entry name" value="Helicase_ATP-bd"/>
</dbReference>
<dbReference type="GO" id="GO:0004386">
    <property type="term" value="F:helicase activity"/>
    <property type="evidence" value="ECO:0007669"/>
    <property type="project" value="UniProtKB-KW"/>
</dbReference>
<keyword evidence="3" id="KW-0347">Helicase</keyword>
<feature type="domain" description="Helicase ATP-binding" evidence="7">
    <location>
        <begin position="22"/>
        <end position="229"/>
    </location>
</feature>
<comment type="caution">
    <text evidence="9">The sequence shown here is derived from an EMBL/GenBank/DDBJ whole genome shotgun (WGS) entry which is preliminary data.</text>
</comment>